<name>A0A2K8SQX0_9NOSO</name>
<accession>A0A2K8SQX0</accession>
<dbReference type="Proteomes" id="UP000232003">
    <property type="component" value="Chromosome"/>
</dbReference>
<sequence>MDDTYGISGNDYPVASDFFPVHADKRSLSCIFFMLDRRSQPWEGLWKKPLRISGE</sequence>
<dbReference type="KEGG" id="nfl:COO91_03816"/>
<dbReference type="AlphaFoldDB" id="A0A2K8SQX0"/>
<reference evidence="1 2" key="1">
    <citation type="submission" date="2017-11" db="EMBL/GenBank/DDBJ databases">
        <title>Complete genome of a free-living desiccation-tolerant cyanobacterium and its photosynthetic adaptation to extreme terrestrial habitat.</title>
        <authorList>
            <person name="Shang J."/>
        </authorList>
    </citation>
    <scope>NUCLEOTIDE SEQUENCE [LARGE SCALE GENOMIC DNA]</scope>
    <source>
        <strain evidence="1 2">CCNUN1</strain>
    </source>
</reference>
<protein>
    <submittedName>
        <fullName evidence="1">Uncharacterized protein</fullName>
    </submittedName>
</protein>
<organism evidence="1 2">
    <name type="scientific">Nostoc flagelliforme CCNUN1</name>
    <dbReference type="NCBI Taxonomy" id="2038116"/>
    <lineage>
        <taxon>Bacteria</taxon>
        <taxon>Bacillati</taxon>
        <taxon>Cyanobacteriota</taxon>
        <taxon>Cyanophyceae</taxon>
        <taxon>Nostocales</taxon>
        <taxon>Nostocaceae</taxon>
        <taxon>Nostoc</taxon>
    </lineage>
</organism>
<gene>
    <name evidence="1" type="ORF">COO91_03816</name>
</gene>
<evidence type="ECO:0000313" key="2">
    <source>
        <dbReference type="Proteomes" id="UP000232003"/>
    </source>
</evidence>
<evidence type="ECO:0000313" key="1">
    <source>
        <dbReference type="EMBL" id="AUB37864.1"/>
    </source>
</evidence>
<keyword evidence="2" id="KW-1185">Reference proteome</keyword>
<proteinExistence type="predicted"/>
<dbReference type="EMBL" id="CP024785">
    <property type="protein sequence ID" value="AUB37864.1"/>
    <property type="molecule type" value="Genomic_DNA"/>
</dbReference>